<organism evidence="1 2">
    <name type="scientific">Sumerlaea chitinivorans</name>
    <dbReference type="NCBI Taxonomy" id="2250252"/>
    <lineage>
        <taxon>Bacteria</taxon>
        <taxon>Candidatus Sumerlaeota</taxon>
        <taxon>Candidatus Sumerlaeia</taxon>
        <taxon>Candidatus Sumerlaeales</taxon>
        <taxon>Candidatus Sumerlaeaceae</taxon>
        <taxon>Candidatus Sumerlaea</taxon>
    </lineage>
</organism>
<reference evidence="1 2" key="1">
    <citation type="submission" date="2018-05" db="EMBL/GenBank/DDBJ databases">
        <title>A metagenomic window into the 2 km-deep terrestrial subsurface aquifer revealed taxonomically and functionally diverse microbial community comprising novel uncultured bacterial lineages.</title>
        <authorList>
            <person name="Kadnikov V.V."/>
            <person name="Mardanov A.V."/>
            <person name="Beletsky A.V."/>
            <person name="Banks D."/>
            <person name="Pimenov N.V."/>
            <person name="Frank Y.A."/>
            <person name="Karnachuk O.V."/>
            <person name="Ravin N.V."/>
        </authorList>
    </citation>
    <scope>NUCLEOTIDE SEQUENCE [LARGE SCALE GENOMIC DNA]</scope>
    <source>
        <strain evidence="1">BY</strain>
    </source>
</reference>
<proteinExistence type="predicted"/>
<accession>A0A2Z4Y1T5</accession>
<evidence type="ECO:0000313" key="2">
    <source>
        <dbReference type="Proteomes" id="UP000262583"/>
    </source>
</evidence>
<dbReference type="KEGG" id="schv:BRCON_0142"/>
<sequence length="86" mass="9777">MEDHTVILEIPPMTMAVPVRGFNVNFNIPAKPLPFNFQLCIKKIRTPLEVPAAGFVNLQRFSRAGFQVLALKKLFVPHCLYKALIR</sequence>
<gene>
    <name evidence="1" type="ORF">BRCON_0142</name>
</gene>
<name>A0A2Z4Y1T5_SUMC1</name>
<protein>
    <submittedName>
        <fullName evidence="1">Uncharacterized protein</fullName>
    </submittedName>
</protein>
<evidence type="ECO:0000313" key="1">
    <source>
        <dbReference type="EMBL" id="AXA34919.1"/>
    </source>
</evidence>
<dbReference type="EMBL" id="CP030759">
    <property type="protein sequence ID" value="AXA34919.1"/>
    <property type="molecule type" value="Genomic_DNA"/>
</dbReference>
<dbReference type="Proteomes" id="UP000262583">
    <property type="component" value="Chromosome"/>
</dbReference>
<dbReference type="AlphaFoldDB" id="A0A2Z4Y1T5"/>